<dbReference type="PROSITE" id="PS50104">
    <property type="entry name" value="TIR"/>
    <property type="match status" value="1"/>
</dbReference>
<dbReference type="Pfam" id="PF00931">
    <property type="entry name" value="NB-ARC"/>
    <property type="match status" value="1"/>
</dbReference>
<dbReference type="Gene3D" id="3.40.50.300">
    <property type="entry name" value="P-loop containing nucleotide triphosphate hydrolases"/>
    <property type="match status" value="1"/>
</dbReference>
<evidence type="ECO:0000313" key="7">
    <source>
        <dbReference type="EnsemblPlants" id="QL12p008175:mrna"/>
    </source>
</evidence>
<dbReference type="InterPro" id="IPR042197">
    <property type="entry name" value="Apaf_helical"/>
</dbReference>
<reference evidence="7 8" key="1">
    <citation type="journal article" date="2016" name="G3 (Bethesda)">
        <title>First Draft Assembly and Annotation of the Genome of a California Endemic Oak Quercus lobata Nee (Fagaceae).</title>
        <authorList>
            <person name="Sork V.L."/>
            <person name="Fitz-Gibbon S.T."/>
            <person name="Puiu D."/>
            <person name="Crepeau M."/>
            <person name="Gugger P.F."/>
            <person name="Sherman R."/>
            <person name="Stevens K."/>
            <person name="Langley C.H."/>
            <person name="Pellegrini M."/>
            <person name="Salzberg S.L."/>
        </authorList>
    </citation>
    <scope>NUCLEOTIDE SEQUENCE [LARGE SCALE GENOMIC DNA]</scope>
    <source>
        <strain evidence="7 8">cv. SW786</strain>
    </source>
</reference>
<dbReference type="Pfam" id="PF23598">
    <property type="entry name" value="LRR_14"/>
    <property type="match status" value="2"/>
</dbReference>
<evidence type="ECO:0000256" key="1">
    <source>
        <dbReference type="ARBA" id="ARBA00022614"/>
    </source>
</evidence>
<dbReference type="InterPro" id="IPR027417">
    <property type="entry name" value="P-loop_NTPase"/>
</dbReference>
<sequence length="1497" mass="168116">MSITASGNSSRAVSTRSLANDSSIGTHSPSLACDAAAGTCFIEPSLHRRSHKPSRRPFSPSPISQAQPPQTLLSIADLTSPAADPFLHRRSHKPSRHRPFRFALHSFRFDREGPSHAVGGEIGRSVSVRTRFVSEDRETVPLGAGLVGRYRNGQGIGHGFRFGCVDFSGFLFCSSSLVLMDMACCGCCGCAMIFMDLAVVVAEHLFLDSMASSSSSFPSSSVSSTSKWTYDVFLSFSGEDTRNTATDFIYYALEEKGIKTFKDDRNLERGKTIKPELLKAIKESKFAVVILSKNYASSTWCLDELVEIIDCEEKKEISVLPIFYNVDPSDVRKQIGTFAHVFDEHEKQFKEKLETWKAALSQVANIAGYHVKNSPLSEAVKSIVGVISRKLSGEFSEATEGLVGMESPMLELESCLAFNLKDEVRFIGIWAMGGMGKTTLAEVAYKMFSKEFEGGCCFIHNVREKYEKEGELSLQKDLISQIFNDTNLNIKNKCEGEQMIKSRLCGRRILLILDDVYDSNQLQKLAGKREWFGRCSRIIITTRDKQLLRDLGDQIYEVKLLKYEDALCLFSSKAFNKKHAPSEYLKPSQAILEYVNGVPLALDILGSFLSGRSLHEWEEAIKRLKEEPNEKVNQALKISYDGLQASEKEIFLDIACFFNHEVKAPVEQILEILGRRPRIGLEILIEKSLLKISGNSKLWMHDLLRDMGRDIVRQKSRHEPGEWSRLWLYEDIDRVLRNNTGTKEVQAMDISGAEACGRGFTFSKNQKRPQWKSTAFSKLSNLKFLRVHNVFPQPVPGHLPNSLIHLEWSGYSAKSLPCFQPNELVQLHLQNSKIEFLWEGVKNFDRLKSINMAGSSNLIKAPNFKGVPNLEELVLEGCSKLRTLDPSIGKLKNLKLLNLKKCQKLTSLPNKIEWKSLVTLNFIGCSKVKKIPEFVGNMTHLQELILLGTAITKLPSSVKCLTGLTLLDLTYCKKFEFLPSTICSLKSLEKIFLLGCSKFDKLPKDFGNITSLTYLNFSGTAIKELPSSIEFLNGLKVLALKDCKKFVRLPSTVCSLKSLEAMYLSRCPKFVNLPEDLGNLELLSRLCLKGTAIEVLPSSVGHLAALVILNLKYCKNLVRLPSTICNLKRLDNFKLAGCSKITNLPENLGNMESLRVFSLDGTAIKELPPSTIHLEAPLSSLSFKGCQLSSSSLTSIPRARYLYLNDCNLSAIPSGIDRNLSISPYFCGMSLYLSGNDFVSLPESISQVPKLESLYLDGCKSLRSLSNFQIPSTVEFLCVDNCTSLERLPEGPEPLHDGWKTNFTVQCFNCFKLAENFENISNMFQGHRSHQFEICCIIPGREIPKWFEKCDTSVDYENYKRNTVKIQLPGSGSGCDEWRGIVLCVGFLPIERQPRYRYRLGDGRYYPHHGIVVYCENCSPYCTYPEFSSVYGEVESHHLWLHSMSKNEFRLPKTPGRSIDKKGYHQVVLVIESWGLEVEKIGFRVGLKIPIKISESP</sequence>
<dbReference type="GO" id="GO:0043531">
    <property type="term" value="F:ADP binding"/>
    <property type="evidence" value="ECO:0007669"/>
    <property type="project" value="InterPro"/>
</dbReference>
<dbReference type="EMBL" id="LRBV02000012">
    <property type="status" value="NOT_ANNOTATED_CDS"/>
    <property type="molecule type" value="Genomic_DNA"/>
</dbReference>
<dbReference type="SUPFAM" id="SSF52058">
    <property type="entry name" value="L domain-like"/>
    <property type="match status" value="2"/>
</dbReference>
<feature type="region of interest" description="Disordered" evidence="5">
    <location>
        <begin position="47"/>
        <end position="67"/>
    </location>
</feature>
<dbReference type="InterPro" id="IPR000157">
    <property type="entry name" value="TIR_dom"/>
</dbReference>
<dbReference type="SMART" id="SM00255">
    <property type="entry name" value="TIR"/>
    <property type="match status" value="1"/>
</dbReference>
<dbReference type="InterPro" id="IPR058192">
    <property type="entry name" value="WHD_ROQ1-like"/>
</dbReference>
<dbReference type="PANTHER" id="PTHR11017">
    <property type="entry name" value="LEUCINE-RICH REPEAT-CONTAINING PROTEIN"/>
    <property type="match status" value="1"/>
</dbReference>
<evidence type="ECO:0000256" key="3">
    <source>
        <dbReference type="ARBA" id="ARBA00022821"/>
    </source>
</evidence>
<feature type="domain" description="TIR" evidence="6">
    <location>
        <begin position="228"/>
        <end position="387"/>
    </location>
</feature>
<dbReference type="Proteomes" id="UP000594261">
    <property type="component" value="Chromosome 12"/>
</dbReference>
<dbReference type="Pfam" id="PF23282">
    <property type="entry name" value="WHD_ROQ1"/>
    <property type="match status" value="1"/>
</dbReference>
<dbReference type="Gramene" id="QL12p008175:mrna">
    <property type="protein sequence ID" value="QL12p008175:mrna"/>
    <property type="gene ID" value="QL12p008175"/>
</dbReference>
<evidence type="ECO:0000313" key="8">
    <source>
        <dbReference type="Proteomes" id="UP000594261"/>
    </source>
</evidence>
<dbReference type="PRINTS" id="PR00364">
    <property type="entry name" value="DISEASERSIST"/>
</dbReference>
<keyword evidence="4" id="KW-0520">NAD</keyword>
<evidence type="ECO:0000256" key="4">
    <source>
        <dbReference type="ARBA" id="ARBA00023027"/>
    </source>
</evidence>
<organism evidence="7 8">
    <name type="scientific">Quercus lobata</name>
    <name type="common">Valley oak</name>
    <dbReference type="NCBI Taxonomy" id="97700"/>
    <lineage>
        <taxon>Eukaryota</taxon>
        <taxon>Viridiplantae</taxon>
        <taxon>Streptophyta</taxon>
        <taxon>Embryophyta</taxon>
        <taxon>Tracheophyta</taxon>
        <taxon>Spermatophyta</taxon>
        <taxon>Magnoliopsida</taxon>
        <taxon>eudicotyledons</taxon>
        <taxon>Gunneridae</taxon>
        <taxon>Pentapetalae</taxon>
        <taxon>rosids</taxon>
        <taxon>fabids</taxon>
        <taxon>Fagales</taxon>
        <taxon>Fagaceae</taxon>
        <taxon>Quercus</taxon>
    </lineage>
</organism>
<keyword evidence="1" id="KW-0433">Leucine-rich repeat</keyword>
<dbReference type="FunFam" id="3.40.50.10140:FF:000007">
    <property type="entry name" value="Disease resistance protein (TIR-NBS-LRR class)"/>
    <property type="match status" value="1"/>
</dbReference>
<dbReference type="InterPro" id="IPR002182">
    <property type="entry name" value="NB-ARC"/>
</dbReference>
<feature type="region of interest" description="Disordered" evidence="5">
    <location>
        <begin position="1"/>
        <end position="26"/>
    </location>
</feature>
<proteinExistence type="predicted"/>
<reference evidence="7" key="2">
    <citation type="submission" date="2021-01" db="UniProtKB">
        <authorList>
            <consortium name="EnsemblPlants"/>
        </authorList>
    </citation>
    <scope>IDENTIFICATION</scope>
</reference>
<feature type="compositionally biased region" description="Low complexity" evidence="5">
    <location>
        <begin position="56"/>
        <end position="67"/>
    </location>
</feature>
<dbReference type="InParanoid" id="A0A7N2REB4"/>
<dbReference type="Gene3D" id="3.80.10.10">
    <property type="entry name" value="Ribonuclease Inhibitor"/>
    <property type="match status" value="3"/>
</dbReference>
<name>A0A7N2REB4_QUELO</name>
<accession>A0A7N2REB4</accession>
<dbReference type="EnsemblPlants" id="QL12p008175:mrna">
    <property type="protein sequence ID" value="QL12p008175:mrna"/>
    <property type="gene ID" value="QL12p008175"/>
</dbReference>
<dbReference type="Gene3D" id="1.10.8.430">
    <property type="entry name" value="Helical domain of apoptotic protease-activating factors"/>
    <property type="match status" value="1"/>
</dbReference>
<dbReference type="GO" id="GO:0051707">
    <property type="term" value="P:response to other organism"/>
    <property type="evidence" value="ECO:0007669"/>
    <property type="project" value="UniProtKB-ARBA"/>
</dbReference>
<dbReference type="PANTHER" id="PTHR11017:SF559">
    <property type="entry name" value="DISEASE RESISTANCE PROTEIN CHL1"/>
    <property type="match status" value="1"/>
</dbReference>
<dbReference type="InterPro" id="IPR032675">
    <property type="entry name" value="LRR_dom_sf"/>
</dbReference>
<keyword evidence="8" id="KW-1185">Reference proteome</keyword>
<evidence type="ECO:0000256" key="5">
    <source>
        <dbReference type="SAM" id="MobiDB-lite"/>
    </source>
</evidence>
<dbReference type="Pfam" id="PF07725">
    <property type="entry name" value="LRR_3"/>
    <property type="match status" value="1"/>
</dbReference>
<dbReference type="SUPFAM" id="SSF52540">
    <property type="entry name" value="P-loop containing nucleoside triphosphate hydrolases"/>
    <property type="match status" value="1"/>
</dbReference>
<dbReference type="SUPFAM" id="SSF52200">
    <property type="entry name" value="Toll/Interleukin receptor TIR domain"/>
    <property type="match status" value="1"/>
</dbReference>
<protein>
    <recommendedName>
        <fullName evidence="6">TIR domain-containing protein</fullName>
    </recommendedName>
</protein>
<dbReference type="GO" id="GO:0006952">
    <property type="term" value="P:defense response"/>
    <property type="evidence" value="ECO:0007669"/>
    <property type="project" value="UniProtKB-KW"/>
</dbReference>
<evidence type="ECO:0000256" key="2">
    <source>
        <dbReference type="ARBA" id="ARBA00022737"/>
    </source>
</evidence>
<dbReference type="Gene3D" id="3.40.50.10140">
    <property type="entry name" value="Toll/interleukin-1 receptor homology (TIR) domain"/>
    <property type="match status" value="1"/>
</dbReference>
<evidence type="ECO:0000259" key="6">
    <source>
        <dbReference type="PROSITE" id="PS50104"/>
    </source>
</evidence>
<keyword evidence="2" id="KW-0677">Repeat</keyword>
<dbReference type="InterPro" id="IPR044974">
    <property type="entry name" value="Disease_R_plants"/>
</dbReference>
<dbReference type="Pfam" id="PF01582">
    <property type="entry name" value="TIR"/>
    <property type="match status" value="1"/>
</dbReference>
<dbReference type="InterPro" id="IPR035897">
    <property type="entry name" value="Toll_tir_struct_dom_sf"/>
</dbReference>
<keyword evidence="3" id="KW-0611">Plant defense</keyword>
<dbReference type="GO" id="GO:0007165">
    <property type="term" value="P:signal transduction"/>
    <property type="evidence" value="ECO:0007669"/>
    <property type="project" value="InterPro"/>
</dbReference>
<dbReference type="InterPro" id="IPR055414">
    <property type="entry name" value="LRR_R13L4/SHOC2-like"/>
</dbReference>
<dbReference type="InterPro" id="IPR011713">
    <property type="entry name" value="Leu-rich_rpt_3"/>
</dbReference>